<dbReference type="CDD" id="cd00570">
    <property type="entry name" value="GST_N_family"/>
    <property type="match status" value="1"/>
</dbReference>
<name>A0A109J3Z5_9HYPH</name>
<dbReference type="SFLD" id="SFLDS00019">
    <property type="entry name" value="Glutathione_Transferase_(cytos"/>
    <property type="match status" value="1"/>
</dbReference>
<gene>
    <name evidence="4" type="ORF">AS026_22475</name>
</gene>
<proteinExistence type="inferred from homology"/>
<dbReference type="SUPFAM" id="SSF52833">
    <property type="entry name" value="Thioredoxin-like"/>
    <property type="match status" value="1"/>
</dbReference>
<dbReference type="RefSeq" id="WP_062375252.1">
    <property type="nucleotide sequence ID" value="NZ_LNCD01000138.1"/>
</dbReference>
<dbReference type="PANTHER" id="PTHR44051:SF8">
    <property type="entry name" value="GLUTATHIONE S-TRANSFERASE GSTA"/>
    <property type="match status" value="1"/>
</dbReference>
<dbReference type="InterPro" id="IPR036249">
    <property type="entry name" value="Thioredoxin-like_sf"/>
</dbReference>
<dbReference type="PROSITE" id="PS50404">
    <property type="entry name" value="GST_NTER"/>
    <property type="match status" value="1"/>
</dbReference>
<dbReference type="InterPro" id="IPR004046">
    <property type="entry name" value="GST_C"/>
</dbReference>
<dbReference type="PANTHER" id="PTHR44051">
    <property type="entry name" value="GLUTATHIONE S-TRANSFERASE-RELATED"/>
    <property type="match status" value="1"/>
</dbReference>
<dbReference type="InterPro" id="IPR040079">
    <property type="entry name" value="Glutathione_S-Trfase"/>
</dbReference>
<comment type="caution">
    <text evidence="4">The sequence shown here is derived from an EMBL/GenBank/DDBJ whole genome shotgun (WGS) entry which is preliminary data.</text>
</comment>
<evidence type="ECO:0000259" key="3">
    <source>
        <dbReference type="PROSITE" id="PS50405"/>
    </source>
</evidence>
<feature type="domain" description="GST C-terminal" evidence="3">
    <location>
        <begin position="81"/>
        <end position="209"/>
    </location>
</feature>
<evidence type="ECO:0000313" key="4">
    <source>
        <dbReference type="EMBL" id="KWV41938.1"/>
    </source>
</evidence>
<organism evidence="4 5">
    <name type="scientific">Rhizobium altiplani</name>
    <dbReference type="NCBI Taxonomy" id="1864509"/>
    <lineage>
        <taxon>Bacteria</taxon>
        <taxon>Pseudomonadati</taxon>
        <taxon>Pseudomonadota</taxon>
        <taxon>Alphaproteobacteria</taxon>
        <taxon>Hyphomicrobiales</taxon>
        <taxon>Rhizobiaceae</taxon>
        <taxon>Rhizobium/Agrobacterium group</taxon>
        <taxon>Rhizobium</taxon>
    </lineage>
</organism>
<evidence type="ECO:0000256" key="1">
    <source>
        <dbReference type="RuleBase" id="RU003494"/>
    </source>
</evidence>
<dbReference type="InterPro" id="IPR010987">
    <property type="entry name" value="Glutathione-S-Trfase_C-like"/>
</dbReference>
<dbReference type="Gene3D" id="1.20.1050.10">
    <property type="match status" value="1"/>
</dbReference>
<evidence type="ECO:0000313" key="5">
    <source>
        <dbReference type="Proteomes" id="UP000068164"/>
    </source>
</evidence>
<keyword evidence="5" id="KW-1185">Reference proteome</keyword>
<dbReference type="InterPro" id="IPR004045">
    <property type="entry name" value="Glutathione_S-Trfase_N"/>
</dbReference>
<dbReference type="CDD" id="cd00299">
    <property type="entry name" value="GST_C_family"/>
    <property type="match status" value="1"/>
</dbReference>
<evidence type="ECO:0000259" key="2">
    <source>
        <dbReference type="PROSITE" id="PS50404"/>
    </source>
</evidence>
<reference evidence="4 5" key="1">
    <citation type="submission" date="2015-11" db="EMBL/GenBank/DDBJ databases">
        <title>Draft Genome Sequence of the Strain BR 10423 (Rhizobium sp.) isolated from nodules of Mimosa pudica.</title>
        <authorList>
            <person name="Barauna A.C."/>
            <person name="Zilli J.E."/>
            <person name="Simoes-Araujo J.L."/>
            <person name="Reis V.M."/>
            <person name="James E.K."/>
            <person name="Reis F.B.Jr."/>
            <person name="Rouws L.F."/>
            <person name="Passos S.R."/>
            <person name="Gois S.R."/>
        </authorList>
    </citation>
    <scope>NUCLEOTIDE SEQUENCE [LARGE SCALE GENOMIC DNA]</scope>
    <source>
        <strain evidence="4 5">BR10423</strain>
    </source>
</reference>
<feature type="domain" description="GST N-terminal" evidence="2">
    <location>
        <begin position="1"/>
        <end position="78"/>
    </location>
</feature>
<dbReference type="Gene3D" id="3.40.30.10">
    <property type="entry name" value="Glutaredoxin"/>
    <property type="match status" value="1"/>
</dbReference>
<dbReference type="PROSITE" id="PS50405">
    <property type="entry name" value="GST_CTER"/>
    <property type="match status" value="1"/>
</dbReference>
<dbReference type="SUPFAM" id="SSF47616">
    <property type="entry name" value="GST C-terminal domain-like"/>
    <property type="match status" value="1"/>
</dbReference>
<accession>A0A109J3Z5</accession>
<sequence length="214" mass="24609">MKIYFSRNPNPRLAVAVARFLKMDVEFEFAAPMAPGQAERFSSLNPNHLLPILEHGGRTLWETDAIACWFSRRVGSNFWRTDDHEPEMIRWISWAKENFVKACDVVHWERGTKLRYGIGTCDERMVEEGLGQFHKAAGILESQLADRSWLVGETISFADFRMATFLPFNDAARLPIDRYPAIKRWADRLDEIDAWRDPFSGLEAPDLPPIPTPS</sequence>
<dbReference type="OrthoDB" id="9810080at2"/>
<dbReference type="Proteomes" id="UP000068164">
    <property type="component" value="Unassembled WGS sequence"/>
</dbReference>
<dbReference type="Pfam" id="PF00043">
    <property type="entry name" value="GST_C"/>
    <property type="match status" value="1"/>
</dbReference>
<dbReference type="SFLD" id="SFLDG00358">
    <property type="entry name" value="Main_(cytGST)"/>
    <property type="match status" value="1"/>
</dbReference>
<dbReference type="Pfam" id="PF02798">
    <property type="entry name" value="GST_N"/>
    <property type="match status" value="1"/>
</dbReference>
<dbReference type="InterPro" id="IPR036282">
    <property type="entry name" value="Glutathione-S-Trfase_C_sf"/>
</dbReference>
<dbReference type="EMBL" id="LNCD01000138">
    <property type="protein sequence ID" value="KWV41938.1"/>
    <property type="molecule type" value="Genomic_DNA"/>
</dbReference>
<comment type="similarity">
    <text evidence="1">Belongs to the GST superfamily.</text>
</comment>
<protein>
    <submittedName>
        <fullName evidence="4">Glutathione S-transferase</fullName>
    </submittedName>
</protein>
<dbReference type="AlphaFoldDB" id="A0A109J3Z5"/>